<dbReference type="RefSeq" id="WP_254167000.1">
    <property type="nucleotide sequence ID" value="NZ_JANAFB010000024.1"/>
</dbReference>
<protein>
    <submittedName>
        <fullName evidence="3">Copper chaperone PCu(A)C</fullName>
    </submittedName>
</protein>
<accession>A0A9X2HFJ9</accession>
<keyword evidence="4" id="KW-1185">Reference proteome</keyword>
<feature type="compositionally biased region" description="Polar residues" evidence="1">
    <location>
        <begin position="35"/>
        <end position="50"/>
    </location>
</feature>
<dbReference type="Gene3D" id="2.60.40.1890">
    <property type="entry name" value="PCu(A)C copper chaperone"/>
    <property type="match status" value="1"/>
</dbReference>
<feature type="chain" id="PRO_5040945913" evidence="2">
    <location>
        <begin position="25"/>
        <end position="227"/>
    </location>
</feature>
<dbReference type="InterPro" id="IPR036182">
    <property type="entry name" value="PCuAC_sf"/>
</dbReference>
<feature type="region of interest" description="Disordered" evidence="1">
    <location>
        <begin position="171"/>
        <end position="227"/>
    </location>
</feature>
<dbReference type="Proteomes" id="UP001139502">
    <property type="component" value="Unassembled WGS sequence"/>
</dbReference>
<reference evidence="3" key="1">
    <citation type="submission" date="2022-06" db="EMBL/GenBank/DDBJ databases">
        <title>Rothia sp. isolated from sandalwood seedling.</title>
        <authorList>
            <person name="Tuikhar N."/>
            <person name="Kirdat K."/>
            <person name="Thorat V."/>
            <person name="Swetha P."/>
            <person name="Padma S."/>
            <person name="Sundararaj R."/>
            <person name="Yadav A."/>
        </authorList>
    </citation>
    <scope>NUCLEOTIDE SEQUENCE</scope>
    <source>
        <strain evidence="3">AR01</strain>
    </source>
</reference>
<organism evidence="3 4">
    <name type="scientific">Rothia santali</name>
    <dbReference type="NCBI Taxonomy" id="2949643"/>
    <lineage>
        <taxon>Bacteria</taxon>
        <taxon>Bacillati</taxon>
        <taxon>Actinomycetota</taxon>
        <taxon>Actinomycetes</taxon>
        <taxon>Micrococcales</taxon>
        <taxon>Micrococcaceae</taxon>
        <taxon>Rothia</taxon>
    </lineage>
</organism>
<dbReference type="SUPFAM" id="SSF110087">
    <property type="entry name" value="DR1885-like metal-binding protein"/>
    <property type="match status" value="1"/>
</dbReference>
<dbReference type="PANTHER" id="PTHR36302:SF1">
    <property type="entry name" value="COPPER CHAPERONE PCU(A)C"/>
    <property type="match status" value="1"/>
</dbReference>
<evidence type="ECO:0000313" key="4">
    <source>
        <dbReference type="Proteomes" id="UP001139502"/>
    </source>
</evidence>
<feature type="region of interest" description="Disordered" evidence="1">
    <location>
        <begin position="32"/>
        <end position="55"/>
    </location>
</feature>
<dbReference type="Pfam" id="PF04314">
    <property type="entry name" value="PCuAC"/>
    <property type="match status" value="1"/>
</dbReference>
<name>A0A9X2HFJ9_9MICC</name>
<feature type="compositionally biased region" description="Basic and acidic residues" evidence="1">
    <location>
        <begin position="184"/>
        <end position="215"/>
    </location>
</feature>
<gene>
    <name evidence="3" type="ORF">NBM05_10290</name>
</gene>
<comment type="caution">
    <text evidence="3">The sequence shown here is derived from an EMBL/GenBank/DDBJ whole genome shotgun (WGS) entry which is preliminary data.</text>
</comment>
<dbReference type="EMBL" id="JANAFB010000024">
    <property type="protein sequence ID" value="MCP3426379.1"/>
    <property type="molecule type" value="Genomic_DNA"/>
</dbReference>
<evidence type="ECO:0000256" key="2">
    <source>
        <dbReference type="SAM" id="SignalP"/>
    </source>
</evidence>
<proteinExistence type="predicted"/>
<dbReference type="InterPro" id="IPR058248">
    <property type="entry name" value="Lxx211020-like"/>
</dbReference>
<dbReference type="PANTHER" id="PTHR36302">
    <property type="entry name" value="BLR7088 PROTEIN"/>
    <property type="match status" value="1"/>
</dbReference>
<keyword evidence="2" id="KW-0732">Signal</keyword>
<dbReference type="AlphaFoldDB" id="A0A9X2HFJ9"/>
<dbReference type="InterPro" id="IPR007410">
    <property type="entry name" value="LpqE-like"/>
</dbReference>
<sequence length="227" mass="23486">MTAFVSARRLSAATLALTAALTLAACGSAGEEQESAGSNAPASSDPTGLSVSDPWVKSADSGMTAAFGTLTNDTDHTVTIESVSSEASPEMQLHETVMDDSGVSTMREKSGGFAIEPGASLTLEPGGDHFMFMGLTCSLMAGDDAEVTVTTDDGSQLSFEAPIRDYQAAQENYDPSAEEPEAGAMDHSEHDMDGMDHSQMEGMDHSDMEGMDRGGEASATPLPSCGQ</sequence>
<feature type="signal peptide" evidence="2">
    <location>
        <begin position="1"/>
        <end position="24"/>
    </location>
</feature>
<evidence type="ECO:0000313" key="3">
    <source>
        <dbReference type="EMBL" id="MCP3426379.1"/>
    </source>
</evidence>
<evidence type="ECO:0000256" key="1">
    <source>
        <dbReference type="SAM" id="MobiDB-lite"/>
    </source>
</evidence>